<evidence type="ECO:0000256" key="2">
    <source>
        <dbReference type="SAM" id="Phobius"/>
    </source>
</evidence>
<evidence type="ECO:0008006" key="5">
    <source>
        <dbReference type="Google" id="ProtNLM"/>
    </source>
</evidence>
<keyword evidence="2" id="KW-0812">Transmembrane</keyword>
<dbReference type="AlphaFoldDB" id="A0A2A4JNN2"/>
<proteinExistence type="predicted"/>
<organism evidence="4">
    <name type="scientific">Heliothis virescens</name>
    <name type="common">Tobacco budworm moth</name>
    <dbReference type="NCBI Taxonomy" id="7102"/>
    <lineage>
        <taxon>Eukaryota</taxon>
        <taxon>Metazoa</taxon>
        <taxon>Ecdysozoa</taxon>
        <taxon>Arthropoda</taxon>
        <taxon>Hexapoda</taxon>
        <taxon>Insecta</taxon>
        <taxon>Pterygota</taxon>
        <taxon>Neoptera</taxon>
        <taxon>Endopterygota</taxon>
        <taxon>Lepidoptera</taxon>
        <taxon>Glossata</taxon>
        <taxon>Ditrysia</taxon>
        <taxon>Noctuoidea</taxon>
        <taxon>Noctuidae</taxon>
        <taxon>Heliothinae</taxon>
        <taxon>Heliothis</taxon>
    </lineage>
</organism>
<comment type="caution">
    <text evidence="4">The sequence shown here is derived from an EMBL/GenBank/DDBJ whole genome shotgun (WGS) entry which is preliminary data.</text>
</comment>
<keyword evidence="2" id="KW-0472">Membrane</keyword>
<feature type="compositionally biased region" description="Basic residues" evidence="1">
    <location>
        <begin position="190"/>
        <end position="200"/>
    </location>
</feature>
<evidence type="ECO:0000313" key="4">
    <source>
        <dbReference type="EMBL" id="PCG73581.1"/>
    </source>
</evidence>
<keyword evidence="3" id="KW-0732">Signal</keyword>
<name>A0A2A4JNN2_HELVI</name>
<feature type="chain" id="PRO_5012020089" description="ZP domain-containing protein" evidence="3">
    <location>
        <begin position="21"/>
        <end position="324"/>
    </location>
</feature>
<gene>
    <name evidence="4" type="ORF">B5V51_14660</name>
</gene>
<accession>A0A2A4JNN2</accession>
<feature type="region of interest" description="Disordered" evidence="1">
    <location>
        <begin position="190"/>
        <end position="224"/>
    </location>
</feature>
<evidence type="ECO:0000256" key="1">
    <source>
        <dbReference type="SAM" id="MobiDB-lite"/>
    </source>
</evidence>
<protein>
    <recommendedName>
        <fullName evidence="5">ZP domain-containing protein</fullName>
    </recommendedName>
</protein>
<keyword evidence="2" id="KW-1133">Transmembrane helix</keyword>
<feature type="transmembrane region" description="Helical" evidence="2">
    <location>
        <begin position="249"/>
        <end position="269"/>
    </location>
</feature>
<evidence type="ECO:0000256" key="3">
    <source>
        <dbReference type="SAM" id="SignalP"/>
    </source>
</evidence>
<sequence length="324" mass="37024">MRVNTLVFLLVSQAVNVAVCSREYGYKNNAGVSEHRHRFYHGRNDTLHMDIWLNNIQPGVSVGIDIDSVSPERVLPVPVVPYLQNARQQYYVIKMALLSETATYVYVRMCIEGSCIRKTLAEGIAGRPRSSVKDACLRELPCTVVVDMKDEPIEELRSIVMPTLYQASVRPRPRPTKGGRTQVRRVDHKFKTPRYPKQRKPLPGAPDTWRPHPPSSSNELTTLRYPEQIETLTSAPDNLRLPKNTVSDATTVIISVVCTAGLIMLVVGARKVCKCDAGIYQPRINYLTNRFYVNLLFRKECDAEIREIEQHKYEEIEQHYEEIK</sequence>
<reference evidence="4" key="1">
    <citation type="submission" date="2017-09" db="EMBL/GenBank/DDBJ databases">
        <title>Contemporary evolution of a Lepidopteran species, Heliothis virescens, in response to modern agricultural practices.</title>
        <authorList>
            <person name="Fritz M.L."/>
            <person name="Deyonke A.M."/>
            <person name="Papanicolaou A."/>
            <person name="Micinski S."/>
            <person name="Westbrook J."/>
            <person name="Gould F."/>
        </authorList>
    </citation>
    <scope>NUCLEOTIDE SEQUENCE [LARGE SCALE GENOMIC DNA]</scope>
    <source>
        <strain evidence="4">HvINT-</strain>
        <tissue evidence="4">Whole body</tissue>
    </source>
</reference>
<feature type="signal peptide" evidence="3">
    <location>
        <begin position="1"/>
        <end position="20"/>
    </location>
</feature>
<dbReference type="EMBL" id="NWSH01000908">
    <property type="protein sequence ID" value="PCG73581.1"/>
    <property type="molecule type" value="Genomic_DNA"/>
</dbReference>